<dbReference type="Proteomes" id="UP000596660">
    <property type="component" value="Unplaced"/>
</dbReference>
<feature type="compositionally biased region" description="Acidic residues" evidence="1">
    <location>
        <begin position="110"/>
        <end position="119"/>
    </location>
</feature>
<evidence type="ECO:0000313" key="2">
    <source>
        <dbReference type="EnsemblPlants" id="AUR62005949-RA:cds"/>
    </source>
</evidence>
<dbReference type="AlphaFoldDB" id="A0A803L260"/>
<dbReference type="PANTHER" id="PTHR34810">
    <property type="entry name" value="DNA-BINDING PROTEIN BIN4"/>
    <property type="match status" value="1"/>
</dbReference>
<accession>A0A803L260</accession>
<protein>
    <recommendedName>
        <fullName evidence="4">DNA-binding protein BIN4</fullName>
    </recommendedName>
</protein>
<feature type="compositionally biased region" description="Basic and acidic residues" evidence="1">
    <location>
        <begin position="350"/>
        <end position="379"/>
    </location>
</feature>
<dbReference type="GO" id="GO:0003690">
    <property type="term" value="F:double-stranded DNA binding"/>
    <property type="evidence" value="ECO:0007669"/>
    <property type="project" value="InterPro"/>
</dbReference>
<dbReference type="Gramene" id="AUR62005949-RA">
    <property type="protein sequence ID" value="AUR62005949-RA:cds"/>
    <property type="gene ID" value="AUR62005949"/>
</dbReference>
<feature type="compositionally biased region" description="Basic and acidic residues" evidence="1">
    <location>
        <begin position="91"/>
        <end position="109"/>
    </location>
</feature>
<name>A0A803L260_CHEQI</name>
<dbReference type="GO" id="GO:0009330">
    <property type="term" value="C:DNA topoisomerase type II (double strand cut, ATP-hydrolyzing) complex"/>
    <property type="evidence" value="ECO:0007669"/>
    <property type="project" value="InterPro"/>
</dbReference>
<reference evidence="2" key="1">
    <citation type="journal article" date="2017" name="Nature">
        <title>The genome of Chenopodium quinoa.</title>
        <authorList>
            <person name="Jarvis D.E."/>
            <person name="Ho Y.S."/>
            <person name="Lightfoot D.J."/>
            <person name="Schmoeckel S.M."/>
            <person name="Li B."/>
            <person name="Borm T.J.A."/>
            <person name="Ohyanagi H."/>
            <person name="Mineta K."/>
            <person name="Michell C.T."/>
            <person name="Saber N."/>
            <person name="Kharbatia N.M."/>
            <person name="Rupper R.R."/>
            <person name="Sharp A.R."/>
            <person name="Dally N."/>
            <person name="Boughton B.A."/>
            <person name="Woo Y.H."/>
            <person name="Gao G."/>
            <person name="Schijlen E.G.W.M."/>
            <person name="Guo X."/>
            <person name="Momin A.A."/>
            <person name="Negrao S."/>
            <person name="Al-Babili S."/>
            <person name="Gehring C."/>
            <person name="Roessner U."/>
            <person name="Jung C."/>
            <person name="Murphy K."/>
            <person name="Arold S.T."/>
            <person name="Gojobori T."/>
            <person name="van der Linden C.G."/>
            <person name="van Loo E.N."/>
            <person name="Jellen E.N."/>
            <person name="Maughan P.J."/>
            <person name="Tester M."/>
        </authorList>
    </citation>
    <scope>NUCLEOTIDE SEQUENCE [LARGE SCALE GENOMIC DNA]</scope>
    <source>
        <strain evidence="2">cv. PI 614886</strain>
    </source>
</reference>
<evidence type="ECO:0000256" key="1">
    <source>
        <dbReference type="SAM" id="MobiDB-lite"/>
    </source>
</evidence>
<feature type="compositionally biased region" description="Basic residues" evidence="1">
    <location>
        <begin position="393"/>
        <end position="409"/>
    </location>
</feature>
<dbReference type="GO" id="GO:0005634">
    <property type="term" value="C:nucleus"/>
    <property type="evidence" value="ECO:0007669"/>
    <property type="project" value="TreeGrafter"/>
</dbReference>
<dbReference type="OMA" id="QTDQNEG"/>
<feature type="region of interest" description="Disordered" evidence="1">
    <location>
        <begin position="340"/>
        <end position="409"/>
    </location>
</feature>
<sequence length="409" mass="46004">PLIIIWKIPKIFNLSSIFPLLDYLDPITTSILQYQFWSNRFYLSVFSYLQKRWKFRILKMGDSREASPDWLRSFQAPTQSITTLSSDSEPSSDKSPARDDNDTKHRTSDILEEDGEEDEKNCNISLKTHTKKSSNKKSPDKKTTKKRLKAGDETTAKRIKTEKRGSEDNENVKKEEISDNSTETPATMKQEDVQLTEKKTHEPVKMEGEVGNMDIAEENKLEKQTEAAVSSSTLPLILPDKVHRSKALVECEGESIDLSGDMGAVGRVIISETPSKESEMFLDLKGTIYKTVIVPSRTFCVVSIGQSEAKIEAIMNDFIQLKPQSNVYDAETMVEGTLEGFNFDSDDETDKMIKDVKGDQNEGEEKPNKKTKGKAEKKPAATKKKGKDVGGKQPKKRKPQAPKKGKAKK</sequence>
<dbReference type="EnsemblPlants" id="AUR62005949-RA">
    <property type="protein sequence ID" value="AUR62005949-RA:cds"/>
    <property type="gene ID" value="AUR62005949"/>
</dbReference>
<dbReference type="InterPro" id="IPR033246">
    <property type="entry name" value="BIN4"/>
</dbReference>
<dbReference type="PANTHER" id="PTHR34810:SF1">
    <property type="entry name" value="DNA-BINDING PROTEIN BIN4"/>
    <property type="match status" value="1"/>
</dbReference>
<evidence type="ECO:0000313" key="3">
    <source>
        <dbReference type="Proteomes" id="UP000596660"/>
    </source>
</evidence>
<dbReference type="GO" id="GO:0042023">
    <property type="term" value="P:DNA endoreduplication"/>
    <property type="evidence" value="ECO:0007669"/>
    <property type="project" value="InterPro"/>
</dbReference>
<evidence type="ECO:0008006" key="4">
    <source>
        <dbReference type="Google" id="ProtNLM"/>
    </source>
</evidence>
<organism evidence="2 3">
    <name type="scientific">Chenopodium quinoa</name>
    <name type="common">Quinoa</name>
    <dbReference type="NCBI Taxonomy" id="63459"/>
    <lineage>
        <taxon>Eukaryota</taxon>
        <taxon>Viridiplantae</taxon>
        <taxon>Streptophyta</taxon>
        <taxon>Embryophyta</taxon>
        <taxon>Tracheophyta</taxon>
        <taxon>Spermatophyta</taxon>
        <taxon>Magnoliopsida</taxon>
        <taxon>eudicotyledons</taxon>
        <taxon>Gunneridae</taxon>
        <taxon>Pentapetalae</taxon>
        <taxon>Caryophyllales</taxon>
        <taxon>Chenopodiaceae</taxon>
        <taxon>Chenopodioideae</taxon>
        <taxon>Atripliceae</taxon>
        <taxon>Chenopodium</taxon>
    </lineage>
</organism>
<dbReference type="GO" id="GO:0051276">
    <property type="term" value="P:chromosome organization"/>
    <property type="evidence" value="ECO:0007669"/>
    <property type="project" value="TreeGrafter"/>
</dbReference>
<reference evidence="2" key="2">
    <citation type="submission" date="2021-03" db="UniProtKB">
        <authorList>
            <consortium name="EnsemblPlants"/>
        </authorList>
    </citation>
    <scope>IDENTIFICATION</scope>
</reference>
<feature type="region of interest" description="Disordered" evidence="1">
    <location>
        <begin position="80"/>
        <end position="194"/>
    </location>
</feature>
<keyword evidence="3" id="KW-1185">Reference proteome</keyword>
<feature type="compositionally biased region" description="Basic and acidic residues" evidence="1">
    <location>
        <begin position="162"/>
        <end position="177"/>
    </location>
</feature>
<proteinExistence type="predicted"/>